<dbReference type="EMBL" id="BALE01000021">
    <property type="protein sequence ID" value="GAN54483.1"/>
    <property type="molecule type" value="Genomic_DNA"/>
</dbReference>
<proteinExistence type="inferred from homology"/>
<dbReference type="GO" id="GO:0004497">
    <property type="term" value="F:monooxygenase activity"/>
    <property type="evidence" value="ECO:0007669"/>
    <property type="project" value="UniProtKB-KW"/>
</dbReference>
<dbReference type="InterPro" id="IPR016215">
    <property type="entry name" value="NTA_MOA"/>
</dbReference>
<evidence type="ECO:0000256" key="5">
    <source>
        <dbReference type="ARBA" id="ARBA00033748"/>
    </source>
</evidence>
<dbReference type="Pfam" id="PF00296">
    <property type="entry name" value="Bac_luciferase"/>
    <property type="match status" value="1"/>
</dbReference>
<dbReference type="PIRSF" id="PIRSF000337">
    <property type="entry name" value="NTA_MOA"/>
    <property type="match status" value="1"/>
</dbReference>
<name>A0A0D6MMH4_9PROT</name>
<feature type="domain" description="Luciferase-like" evidence="8">
    <location>
        <begin position="20"/>
        <end position="298"/>
    </location>
</feature>
<dbReference type="InterPro" id="IPR036661">
    <property type="entry name" value="Luciferase-like_sf"/>
</dbReference>
<evidence type="ECO:0000256" key="2">
    <source>
        <dbReference type="ARBA" id="ARBA00022643"/>
    </source>
</evidence>
<dbReference type="Proteomes" id="UP000032679">
    <property type="component" value="Unassembled WGS sequence"/>
</dbReference>
<accession>A0A0D6MMH4</accession>
<evidence type="ECO:0000256" key="6">
    <source>
        <dbReference type="PIRSR" id="PIRSR000337-1"/>
    </source>
</evidence>
<evidence type="ECO:0000259" key="8">
    <source>
        <dbReference type="Pfam" id="PF00296"/>
    </source>
</evidence>
<feature type="binding site" evidence="6">
    <location>
        <position position="59"/>
    </location>
    <ligand>
        <name>FMN</name>
        <dbReference type="ChEBI" id="CHEBI:58210"/>
    </ligand>
</feature>
<comment type="similarity">
    <text evidence="5">Belongs to the NtaA/SnaA/DszA monooxygenase family.</text>
</comment>
<dbReference type="PANTHER" id="PTHR30011">
    <property type="entry name" value="ALKANESULFONATE MONOOXYGENASE-RELATED"/>
    <property type="match status" value="1"/>
</dbReference>
<feature type="binding site" evidence="6">
    <location>
        <position position="225"/>
    </location>
    <ligand>
        <name>FMN</name>
        <dbReference type="ChEBI" id="CHEBI:58210"/>
    </ligand>
</feature>
<feature type="region of interest" description="Disordered" evidence="7">
    <location>
        <begin position="435"/>
        <end position="454"/>
    </location>
</feature>
<dbReference type="GO" id="GO:0016705">
    <property type="term" value="F:oxidoreductase activity, acting on paired donors, with incorporation or reduction of molecular oxygen"/>
    <property type="evidence" value="ECO:0007669"/>
    <property type="project" value="InterPro"/>
</dbReference>
<feature type="binding site" evidence="6">
    <location>
        <position position="101"/>
    </location>
    <ligand>
        <name>FMN</name>
        <dbReference type="ChEBI" id="CHEBI:58210"/>
    </ligand>
</feature>
<feature type="binding site" evidence="6">
    <location>
        <position position="154"/>
    </location>
    <ligand>
        <name>FMN</name>
        <dbReference type="ChEBI" id="CHEBI:58210"/>
    </ligand>
</feature>
<keyword evidence="1 6" id="KW-0285">Flavoprotein</keyword>
<keyword evidence="3" id="KW-0560">Oxidoreductase</keyword>
<dbReference type="NCBIfam" id="TIGR03860">
    <property type="entry name" value="FMN_nitrolo"/>
    <property type="match status" value="1"/>
</dbReference>
<protein>
    <submittedName>
        <fullName evidence="9">Xenobiotic (Desulfurization)monooxygenase subunit A</fullName>
    </submittedName>
</protein>
<dbReference type="SUPFAM" id="SSF51679">
    <property type="entry name" value="Bacterial luciferase-like"/>
    <property type="match status" value="1"/>
</dbReference>
<dbReference type="RefSeq" id="WP_048849019.1">
    <property type="nucleotide sequence ID" value="NZ_BALE01000021.1"/>
</dbReference>
<dbReference type="InterPro" id="IPR051260">
    <property type="entry name" value="Diverse_substr_monoxygenases"/>
</dbReference>
<feature type="compositionally biased region" description="Basic and acidic residues" evidence="7">
    <location>
        <begin position="435"/>
        <end position="445"/>
    </location>
</feature>
<dbReference type="OrthoDB" id="6752030at2"/>
<evidence type="ECO:0000256" key="3">
    <source>
        <dbReference type="ARBA" id="ARBA00023002"/>
    </source>
</evidence>
<evidence type="ECO:0000313" key="10">
    <source>
        <dbReference type="Proteomes" id="UP000032679"/>
    </source>
</evidence>
<dbReference type="PANTHER" id="PTHR30011:SF16">
    <property type="entry name" value="C2H2 FINGER DOMAIN TRANSCRIPTION FACTOR (EUROFUNG)-RELATED"/>
    <property type="match status" value="1"/>
</dbReference>
<dbReference type="CDD" id="cd01095">
    <property type="entry name" value="Nitrilotriacetate_monoxgenase"/>
    <property type="match status" value="1"/>
</dbReference>
<dbReference type="InterPro" id="IPR011251">
    <property type="entry name" value="Luciferase-like_dom"/>
</dbReference>
<keyword evidence="10" id="KW-1185">Reference proteome</keyword>
<reference evidence="9 10" key="1">
    <citation type="submission" date="2012-10" db="EMBL/GenBank/DDBJ databases">
        <title>Genome sequencing of Tanticharoenia sakaeratensis NBRC 103193.</title>
        <authorList>
            <person name="Azuma Y."/>
            <person name="Hadano H."/>
            <person name="Hirakawa H."/>
            <person name="Matsushita K."/>
        </authorList>
    </citation>
    <scope>NUCLEOTIDE SEQUENCE [LARGE SCALE GENOMIC DNA]</scope>
    <source>
        <strain evidence="9 10">NBRC 103193</strain>
    </source>
</reference>
<gene>
    <name evidence="9" type="ORF">Tasa_021_064</name>
</gene>
<organism evidence="9 10">
    <name type="scientific">Tanticharoenia sakaeratensis NBRC 103193</name>
    <dbReference type="NCBI Taxonomy" id="1231623"/>
    <lineage>
        <taxon>Bacteria</taxon>
        <taxon>Pseudomonadati</taxon>
        <taxon>Pseudomonadota</taxon>
        <taxon>Alphaproteobacteria</taxon>
        <taxon>Acetobacterales</taxon>
        <taxon>Acetobacteraceae</taxon>
        <taxon>Tanticharoenia</taxon>
    </lineage>
</organism>
<keyword evidence="4 9" id="KW-0503">Monooxygenase</keyword>
<keyword evidence="2 6" id="KW-0288">FMN</keyword>
<comment type="caution">
    <text evidence="9">The sequence shown here is derived from an EMBL/GenBank/DDBJ whole genome shotgun (WGS) entry which is preliminary data.</text>
</comment>
<dbReference type="AlphaFoldDB" id="A0A0D6MMH4"/>
<feature type="binding site" evidence="6">
    <location>
        <position position="150"/>
    </location>
    <ligand>
        <name>FMN</name>
        <dbReference type="ChEBI" id="CHEBI:58210"/>
    </ligand>
</feature>
<evidence type="ECO:0000256" key="7">
    <source>
        <dbReference type="SAM" id="MobiDB-lite"/>
    </source>
</evidence>
<dbReference type="Gene3D" id="3.20.20.30">
    <property type="entry name" value="Luciferase-like domain"/>
    <property type="match status" value="1"/>
</dbReference>
<dbReference type="STRING" id="1231623.Tasa_021_064"/>
<sequence>MSSRTRQMHLCAFLFGTGHHVASWRLPGAPLHDGTDVSYWIDCARIAERGLMDAVFLYDGAALPNMKPDAMARIDRATFLDPMVLMPAIAMATDRIGLVATGNTTYDQPYYVARRFLSLDQLSGGRAGWNMVTGVNPLEAMNFGNAVVPHAQRYERAREFAHVVQALWDGWSDDSFVMDRASGQFLDPHTVRVLDHHGAHFDVRGPLCVPRSPQGRPVLIQAGGSEPGRALAAETAEMIYAVQPDLAGGQAFYRDVKGRMAAFGRNPDHLKIMPGVYTIVGRTMQEAEDKHGALSEATDPVVALSMLTFCMGGHDLSSYDPDGPVPDDLTTEGGTTHLRTMIGIAKARNLTLRQLATEVATGGYGHWAIRGDACSIADQLQGRFEAGAADGFNLMPATYPDGLRDFVDLVIPELQRRGLFRTRYEGKTLRDHLGLPRSERVEHGRPLTAAENGR</sequence>
<evidence type="ECO:0000256" key="4">
    <source>
        <dbReference type="ARBA" id="ARBA00023033"/>
    </source>
</evidence>
<evidence type="ECO:0000313" key="9">
    <source>
        <dbReference type="EMBL" id="GAN54483.1"/>
    </source>
</evidence>
<evidence type="ECO:0000256" key="1">
    <source>
        <dbReference type="ARBA" id="ARBA00022630"/>
    </source>
</evidence>